<feature type="domain" description="GtrA/DPMS transmembrane" evidence="7">
    <location>
        <begin position="230"/>
        <end position="349"/>
    </location>
</feature>
<keyword evidence="3 5" id="KW-1133">Transmembrane helix</keyword>
<dbReference type="OrthoDB" id="9810303at2"/>
<dbReference type="Proteomes" id="UP000273083">
    <property type="component" value="Unassembled WGS sequence"/>
</dbReference>
<dbReference type="GO" id="GO:0006487">
    <property type="term" value="P:protein N-linked glycosylation"/>
    <property type="evidence" value="ECO:0007669"/>
    <property type="project" value="TreeGrafter"/>
</dbReference>
<protein>
    <submittedName>
        <fullName evidence="8">Dolichol-phosphate mannosyltransferase</fullName>
    </submittedName>
</protein>
<comment type="caution">
    <text evidence="8">The sequence shown here is derived from an EMBL/GenBank/DDBJ whole genome shotgun (WGS) entry which is preliminary data.</text>
</comment>
<dbReference type="RefSeq" id="WP_123609219.1">
    <property type="nucleotide sequence ID" value="NZ_RJVG01000004.1"/>
</dbReference>
<dbReference type="SUPFAM" id="SSF53448">
    <property type="entry name" value="Nucleotide-diphospho-sugar transferases"/>
    <property type="match status" value="1"/>
</dbReference>
<dbReference type="PANTHER" id="PTHR10859:SF114">
    <property type="entry name" value="DOLICHOL-PHOSPHATE MANNOSYLTRANSFERASE"/>
    <property type="match status" value="1"/>
</dbReference>
<proteinExistence type="predicted"/>
<evidence type="ECO:0000256" key="3">
    <source>
        <dbReference type="ARBA" id="ARBA00022989"/>
    </source>
</evidence>
<dbReference type="GO" id="GO:0016757">
    <property type="term" value="F:glycosyltransferase activity"/>
    <property type="evidence" value="ECO:0007669"/>
    <property type="project" value="UniProtKB-KW"/>
</dbReference>
<keyword evidence="8" id="KW-0808">Transferase</keyword>
<evidence type="ECO:0000259" key="7">
    <source>
        <dbReference type="Pfam" id="PF04138"/>
    </source>
</evidence>
<dbReference type="EMBL" id="RJVG01000004">
    <property type="protein sequence ID" value="ROR28725.1"/>
    <property type="molecule type" value="Genomic_DNA"/>
</dbReference>
<feature type="transmembrane region" description="Helical" evidence="5">
    <location>
        <begin position="231"/>
        <end position="253"/>
    </location>
</feature>
<dbReference type="Gene3D" id="3.90.550.10">
    <property type="entry name" value="Spore Coat Polysaccharide Biosynthesis Protein SpsA, Chain A"/>
    <property type="match status" value="1"/>
</dbReference>
<keyword evidence="2 5" id="KW-0812">Transmembrane</keyword>
<dbReference type="InterPro" id="IPR029044">
    <property type="entry name" value="Nucleotide-diphossugar_trans"/>
</dbReference>
<evidence type="ECO:0000256" key="2">
    <source>
        <dbReference type="ARBA" id="ARBA00022692"/>
    </source>
</evidence>
<dbReference type="PANTHER" id="PTHR10859">
    <property type="entry name" value="GLYCOSYL TRANSFERASE"/>
    <property type="match status" value="1"/>
</dbReference>
<dbReference type="AlphaFoldDB" id="A0A3N1XPZ1"/>
<keyword evidence="8" id="KW-0328">Glycosyltransferase</keyword>
<evidence type="ECO:0000313" key="9">
    <source>
        <dbReference type="Proteomes" id="UP000273083"/>
    </source>
</evidence>
<sequence>MIFQEQVAIIIPSLNPDERMLHLIKNLKESGFQKILVVNDGSRGEYNTLYHQAAEDYGCKVIEHAVNLGKGRALKSAFNYILTHWNDVVGAVTADSDGQHQIDDILKCAQDLVKNPDCLIMGCRDFSQNHIPFRSKAGNIITCKVLSMLCGISVADTQTGLRGLPRNLMESALPVEGERFEYEMNMLVSTKEKKIDIVEVPIQTIYLNNNQSSHFSPLVDSLKIYAIFSKFLIMALSSFVIDISLFTIFNLLLKDISSDYHIIISTVIARFISSIYNFIQNKNKVFHNKEGNKKTAIRYYILCIVQMYASATGVNSLYHLIGMNESVIKMFVDLFLFMLSFQIQMRWVFKDKN</sequence>
<name>A0A3N1XPZ1_9FIRM</name>
<reference evidence="8 9" key="1">
    <citation type="submission" date="2018-11" db="EMBL/GenBank/DDBJ databases">
        <title>Genomic Encyclopedia of Type Strains, Phase IV (KMG-IV): sequencing the most valuable type-strain genomes for metagenomic binning, comparative biology and taxonomic classification.</title>
        <authorList>
            <person name="Goeker M."/>
        </authorList>
    </citation>
    <scope>NUCLEOTIDE SEQUENCE [LARGE SCALE GENOMIC DNA]</scope>
    <source>
        <strain evidence="8 9">DSM 26537</strain>
    </source>
</reference>
<feature type="domain" description="Glycosyltransferase 2-like" evidence="6">
    <location>
        <begin position="9"/>
        <end position="153"/>
    </location>
</feature>
<evidence type="ECO:0000259" key="6">
    <source>
        <dbReference type="Pfam" id="PF00535"/>
    </source>
</evidence>
<feature type="transmembrane region" description="Helical" evidence="5">
    <location>
        <begin position="327"/>
        <end position="349"/>
    </location>
</feature>
<gene>
    <name evidence="8" type="ORF">EDD66_104314</name>
</gene>
<evidence type="ECO:0000256" key="5">
    <source>
        <dbReference type="SAM" id="Phobius"/>
    </source>
</evidence>
<feature type="transmembrane region" description="Helical" evidence="5">
    <location>
        <begin position="299"/>
        <end position="321"/>
    </location>
</feature>
<dbReference type="InterPro" id="IPR001173">
    <property type="entry name" value="Glyco_trans_2-like"/>
</dbReference>
<dbReference type="Pfam" id="PF00535">
    <property type="entry name" value="Glycos_transf_2"/>
    <property type="match status" value="1"/>
</dbReference>
<evidence type="ECO:0000256" key="4">
    <source>
        <dbReference type="ARBA" id="ARBA00023136"/>
    </source>
</evidence>
<evidence type="ECO:0000256" key="1">
    <source>
        <dbReference type="ARBA" id="ARBA00004141"/>
    </source>
</evidence>
<accession>A0A3N1XPZ1</accession>
<dbReference type="GO" id="GO:0000271">
    <property type="term" value="P:polysaccharide biosynthetic process"/>
    <property type="evidence" value="ECO:0007669"/>
    <property type="project" value="InterPro"/>
</dbReference>
<comment type="subcellular location">
    <subcellularLocation>
        <location evidence="1">Membrane</location>
        <topology evidence="1">Multi-pass membrane protein</topology>
    </subcellularLocation>
</comment>
<feature type="transmembrane region" description="Helical" evidence="5">
    <location>
        <begin position="259"/>
        <end position="279"/>
    </location>
</feature>
<evidence type="ECO:0000313" key="8">
    <source>
        <dbReference type="EMBL" id="ROR28725.1"/>
    </source>
</evidence>
<dbReference type="Pfam" id="PF04138">
    <property type="entry name" value="GtrA_DPMS_TM"/>
    <property type="match status" value="1"/>
</dbReference>
<organism evidence="8 9">
    <name type="scientific">Mobilisporobacter senegalensis</name>
    <dbReference type="NCBI Taxonomy" id="1329262"/>
    <lineage>
        <taxon>Bacteria</taxon>
        <taxon>Bacillati</taxon>
        <taxon>Bacillota</taxon>
        <taxon>Clostridia</taxon>
        <taxon>Lachnospirales</taxon>
        <taxon>Lachnospiraceae</taxon>
        <taxon>Mobilisporobacter</taxon>
    </lineage>
</organism>
<keyword evidence="4 5" id="KW-0472">Membrane</keyword>
<keyword evidence="9" id="KW-1185">Reference proteome</keyword>
<dbReference type="InterPro" id="IPR007267">
    <property type="entry name" value="GtrA_DPMS_TM"/>
</dbReference>
<dbReference type="CDD" id="cd04179">
    <property type="entry name" value="DPM_DPG-synthase_like"/>
    <property type="match status" value="1"/>
</dbReference>
<dbReference type="GO" id="GO:0016020">
    <property type="term" value="C:membrane"/>
    <property type="evidence" value="ECO:0007669"/>
    <property type="project" value="UniProtKB-SubCell"/>
</dbReference>